<evidence type="ECO:0000256" key="9">
    <source>
        <dbReference type="ARBA" id="ARBA00022786"/>
    </source>
</evidence>
<dbReference type="InParanoid" id="B9SLG1"/>
<evidence type="ECO:0000256" key="7">
    <source>
        <dbReference type="ARBA" id="ARBA00022723"/>
    </source>
</evidence>
<evidence type="ECO:0000259" key="17">
    <source>
        <dbReference type="PROSITE" id="PS50089"/>
    </source>
</evidence>
<name>B9SLG1_RICCO</name>
<feature type="compositionally biased region" description="Acidic residues" evidence="15">
    <location>
        <begin position="27"/>
        <end position="37"/>
    </location>
</feature>
<accession>B9SLG1</accession>
<proteinExistence type="inferred from homology"/>
<dbReference type="EC" id="2.3.2.27" evidence="4"/>
<dbReference type="InterPro" id="IPR001841">
    <property type="entry name" value="Znf_RING"/>
</dbReference>
<dbReference type="InterPro" id="IPR052788">
    <property type="entry name" value="RING-type_E3_ligase_ATL"/>
</dbReference>
<dbReference type="Pfam" id="PF13639">
    <property type="entry name" value="zf-RING_2"/>
    <property type="match status" value="1"/>
</dbReference>
<keyword evidence="6 16" id="KW-0812">Transmembrane</keyword>
<evidence type="ECO:0000256" key="8">
    <source>
        <dbReference type="ARBA" id="ARBA00022771"/>
    </source>
</evidence>
<evidence type="ECO:0000256" key="6">
    <source>
        <dbReference type="ARBA" id="ARBA00022692"/>
    </source>
</evidence>
<sequence>MYNTLHKECVKSGPFIHNIREKREEKREEEEEEEEEPVSYSNLAGYDHKNNTWLALQECLQVDSTPVADPPESANTESDLVVILAALLCALICVVGLIAVARCAWLRRTGSASSYPSQAAANKGLKKKILQSLPKFTYGSAAATAAAAGSCKYASTECAICLGEFEEGDEVRVLPQCGHGFHVGCIDTWLGSHSSCPSCRQILVMARCHKCGQFPTISSCGGATVEADRKATESNSNTNVNVSNNNNQHDTVIAGFLP</sequence>
<dbReference type="Gene3D" id="3.30.40.10">
    <property type="entry name" value="Zinc/RING finger domain, C3HC4 (zinc finger)"/>
    <property type="match status" value="1"/>
</dbReference>
<dbReference type="GO" id="GO:0061630">
    <property type="term" value="F:ubiquitin protein ligase activity"/>
    <property type="evidence" value="ECO:0000318"/>
    <property type="project" value="GO_Central"/>
</dbReference>
<comment type="catalytic activity">
    <reaction evidence="1">
        <text>S-ubiquitinyl-[E2 ubiquitin-conjugating enzyme]-L-cysteine + [acceptor protein]-L-lysine = [E2 ubiquitin-conjugating enzyme]-L-cysteine + N(6)-ubiquitinyl-[acceptor protein]-L-lysine.</text>
        <dbReference type="EC" id="2.3.2.27"/>
    </reaction>
</comment>
<reference evidence="19" key="1">
    <citation type="journal article" date="2010" name="Nat. Biotechnol.">
        <title>Draft genome sequence of the oilseed species Ricinus communis.</title>
        <authorList>
            <person name="Chan A.P."/>
            <person name="Crabtree J."/>
            <person name="Zhao Q."/>
            <person name="Lorenzi H."/>
            <person name="Orvis J."/>
            <person name="Puiu D."/>
            <person name="Melake-Berhan A."/>
            <person name="Jones K.M."/>
            <person name="Redman J."/>
            <person name="Chen G."/>
            <person name="Cahoon E.B."/>
            <person name="Gedil M."/>
            <person name="Stanke M."/>
            <person name="Haas B.J."/>
            <person name="Wortman J.R."/>
            <person name="Fraser-Liggett C.M."/>
            <person name="Ravel J."/>
            <person name="Rabinowicz P.D."/>
        </authorList>
    </citation>
    <scope>NUCLEOTIDE SEQUENCE [LARGE SCALE GENOMIC DNA]</scope>
    <source>
        <strain evidence="19">cv. Hale</strain>
    </source>
</reference>
<dbReference type="AlphaFoldDB" id="B9SLG1"/>
<keyword evidence="10" id="KW-0862">Zinc</keyword>
<evidence type="ECO:0000256" key="15">
    <source>
        <dbReference type="SAM" id="MobiDB-lite"/>
    </source>
</evidence>
<dbReference type="PROSITE" id="PS50089">
    <property type="entry name" value="ZF_RING_2"/>
    <property type="match status" value="1"/>
</dbReference>
<evidence type="ECO:0000256" key="4">
    <source>
        <dbReference type="ARBA" id="ARBA00012483"/>
    </source>
</evidence>
<dbReference type="PANTHER" id="PTHR45798">
    <property type="entry name" value="RING-H2 FINGER PROTEIN ATL61-RELATED-RELATED"/>
    <property type="match status" value="1"/>
</dbReference>
<dbReference type="GO" id="GO:0008270">
    <property type="term" value="F:zinc ion binding"/>
    <property type="evidence" value="ECO:0007669"/>
    <property type="project" value="UniProtKB-KW"/>
</dbReference>
<evidence type="ECO:0000256" key="16">
    <source>
        <dbReference type="SAM" id="Phobius"/>
    </source>
</evidence>
<dbReference type="CDD" id="cd16461">
    <property type="entry name" value="RING-H2_EL5-like"/>
    <property type="match status" value="1"/>
</dbReference>
<comment type="similarity">
    <text evidence="13">Belongs to the RING-type zinc finger family. ATL subfamily.</text>
</comment>
<comment type="subcellular location">
    <subcellularLocation>
        <location evidence="2">Membrane</location>
        <topology evidence="2">Single-pass membrane protein</topology>
    </subcellularLocation>
</comment>
<evidence type="ECO:0000256" key="11">
    <source>
        <dbReference type="ARBA" id="ARBA00022989"/>
    </source>
</evidence>
<dbReference type="PANTHER" id="PTHR45798:SF101">
    <property type="entry name" value="RING-H2 FINGER PROTEIN ATL8-RELATED"/>
    <property type="match status" value="1"/>
</dbReference>
<feature type="region of interest" description="Disordered" evidence="15">
    <location>
        <begin position="21"/>
        <end position="43"/>
    </location>
</feature>
<evidence type="ECO:0000256" key="13">
    <source>
        <dbReference type="ARBA" id="ARBA00024209"/>
    </source>
</evidence>
<keyword evidence="7" id="KW-0479">Metal-binding</keyword>
<dbReference type="Proteomes" id="UP000008311">
    <property type="component" value="Unassembled WGS sequence"/>
</dbReference>
<dbReference type="SUPFAM" id="SSF57850">
    <property type="entry name" value="RING/U-box"/>
    <property type="match status" value="1"/>
</dbReference>
<dbReference type="SMART" id="SM00184">
    <property type="entry name" value="RING"/>
    <property type="match status" value="1"/>
</dbReference>
<dbReference type="InterPro" id="IPR013083">
    <property type="entry name" value="Znf_RING/FYVE/PHD"/>
</dbReference>
<organism evidence="18 19">
    <name type="scientific">Ricinus communis</name>
    <name type="common">Castor bean</name>
    <dbReference type="NCBI Taxonomy" id="3988"/>
    <lineage>
        <taxon>Eukaryota</taxon>
        <taxon>Viridiplantae</taxon>
        <taxon>Streptophyta</taxon>
        <taxon>Embryophyta</taxon>
        <taxon>Tracheophyta</taxon>
        <taxon>Spermatophyta</taxon>
        <taxon>Magnoliopsida</taxon>
        <taxon>eudicotyledons</taxon>
        <taxon>Gunneridae</taxon>
        <taxon>Pentapetalae</taxon>
        <taxon>rosids</taxon>
        <taxon>fabids</taxon>
        <taxon>Malpighiales</taxon>
        <taxon>Euphorbiaceae</taxon>
        <taxon>Acalyphoideae</taxon>
        <taxon>Acalypheae</taxon>
        <taxon>Ricinus</taxon>
    </lineage>
</organism>
<dbReference type="EMBL" id="EQ974017">
    <property type="protein sequence ID" value="EEF35565.1"/>
    <property type="molecule type" value="Genomic_DNA"/>
</dbReference>
<comment type="pathway">
    <text evidence="3">Protein modification; protein ubiquitination.</text>
</comment>
<evidence type="ECO:0000256" key="5">
    <source>
        <dbReference type="ARBA" id="ARBA00022679"/>
    </source>
</evidence>
<evidence type="ECO:0000256" key="1">
    <source>
        <dbReference type="ARBA" id="ARBA00000900"/>
    </source>
</evidence>
<protein>
    <recommendedName>
        <fullName evidence="4">RING-type E3 ubiquitin transferase</fullName>
        <ecNumber evidence="4">2.3.2.27</ecNumber>
    </recommendedName>
</protein>
<keyword evidence="19" id="KW-1185">Reference proteome</keyword>
<evidence type="ECO:0000256" key="2">
    <source>
        <dbReference type="ARBA" id="ARBA00004167"/>
    </source>
</evidence>
<dbReference type="GO" id="GO:0016020">
    <property type="term" value="C:membrane"/>
    <property type="evidence" value="ECO:0007669"/>
    <property type="project" value="UniProtKB-SubCell"/>
</dbReference>
<feature type="domain" description="RING-type" evidence="17">
    <location>
        <begin position="158"/>
        <end position="200"/>
    </location>
</feature>
<evidence type="ECO:0000256" key="12">
    <source>
        <dbReference type="ARBA" id="ARBA00023136"/>
    </source>
</evidence>
<keyword evidence="8 14" id="KW-0863">Zinc-finger</keyword>
<evidence type="ECO:0000313" key="19">
    <source>
        <dbReference type="Proteomes" id="UP000008311"/>
    </source>
</evidence>
<keyword evidence="11 16" id="KW-1133">Transmembrane helix</keyword>
<keyword evidence="5" id="KW-0808">Transferase</keyword>
<evidence type="ECO:0000256" key="14">
    <source>
        <dbReference type="PROSITE-ProRule" id="PRU00175"/>
    </source>
</evidence>
<dbReference type="FunFam" id="3.30.40.10:FF:000187">
    <property type="entry name" value="E3 ubiquitin-protein ligase ATL6"/>
    <property type="match status" value="1"/>
</dbReference>
<evidence type="ECO:0000313" key="18">
    <source>
        <dbReference type="EMBL" id="EEF35565.1"/>
    </source>
</evidence>
<dbReference type="STRING" id="3988.B9SLG1"/>
<gene>
    <name evidence="18" type="ORF">RCOM_0686180</name>
</gene>
<evidence type="ECO:0000256" key="3">
    <source>
        <dbReference type="ARBA" id="ARBA00004906"/>
    </source>
</evidence>
<keyword evidence="9" id="KW-0833">Ubl conjugation pathway</keyword>
<feature type="transmembrane region" description="Helical" evidence="16">
    <location>
        <begin position="80"/>
        <end position="101"/>
    </location>
</feature>
<keyword evidence="12 16" id="KW-0472">Membrane</keyword>
<evidence type="ECO:0000256" key="10">
    <source>
        <dbReference type="ARBA" id="ARBA00022833"/>
    </source>
</evidence>
<dbReference type="eggNOG" id="KOG0800">
    <property type="taxonomic scope" value="Eukaryota"/>
</dbReference>